<evidence type="ECO:0008006" key="3">
    <source>
        <dbReference type="Google" id="ProtNLM"/>
    </source>
</evidence>
<protein>
    <recommendedName>
        <fullName evidence="3">ATPase AAA-type core domain-containing protein</fullName>
    </recommendedName>
</protein>
<reference evidence="2" key="1">
    <citation type="journal article" date="2019" name="Int. J. Syst. Evol. Microbiol.">
        <title>The Global Catalogue of Microorganisms (GCM) 10K type strain sequencing project: providing services to taxonomists for standard genome sequencing and annotation.</title>
        <authorList>
            <consortium name="The Broad Institute Genomics Platform"/>
            <consortium name="The Broad Institute Genome Sequencing Center for Infectious Disease"/>
            <person name="Wu L."/>
            <person name="Ma J."/>
        </authorList>
    </citation>
    <scope>NUCLEOTIDE SEQUENCE [LARGE SCALE GENOMIC DNA]</scope>
    <source>
        <strain evidence="2">KCTC 52644</strain>
    </source>
</reference>
<name>A0ABW5Z4A5_9FLAO</name>
<dbReference type="EMBL" id="JBHUOL010000001">
    <property type="protein sequence ID" value="MFD2907190.1"/>
    <property type="molecule type" value="Genomic_DNA"/>
</dbReference>
<comment type="caution">
    <text evidence="1">The sequence shown here is derived from an EMBL/GenBank/DDBJ whole genome shotgun (WGS) entry which is preliminary data.</text>
</comment>
<proteinExistence type="predicted"/>
<dbReference type="RefSeq" id="WP_379803005.1">
    <property type="nucleotide sequence ID" value="NZ_JBHUOL010000001.1"/>
</dbReference>
<dbReference type="SUPFAM" id="SSF52540">
    <property type="entry name" value="P-loop containing nucleoside triphosphate hydrolases"/>
    <property type="match status" value="1"/>
</dbReference>
<evidence type="ECO:0000313" key="2">
    <source>
        <dbReference type="Proteomes" id="UP001597549"/>
    </source>
</evidence>
<organism evidence="1 2">
    <name type="scientific">Flavobacterium ardleyense</name>
    <dbReference type="NCBI Taxonomy" id="2038737"/>
    <lineage>
        <taxon>Bacteria</taxon>
        <taxon>Pseudomonadati</taxon>
        <taxon>Bacteroidota</taxon>
        <taxon>Flavobacteriia</taxon>
        <taxon>Flavobacteriales</taxon>
        <taxon>Flavobacteriaceae</taxon>
        <taxon>Flavobacterium</taxon>
    </lineage>
</organism>
<dbReference type="Proteomes" id="UP001597549">
    <property type="component" value="Unassembled WGS sequence"/>
</dbReference>
<gene>
    <name evidence="1" type="ORF">ACFSX9_00435</name>
</gene>
<evidence type="ECO:0000313" key="1">
    <source>
        <dbReference type="EMBL" id="MFD2907190.1"/>
    </source>
</evidence>
<dbReference type="InterPro" id="IPR027417">
    <property type="entry name" value="P-loop_NTPase"/>
</dbReference>
<accession>A0ABW5Z4A5</accession>
<keyword evidence="2" id="KW-1185">Reference proteome</keyword>
<sequence length="783" mass="92429">MSGFKFLAIRPLVGCDDRFLKNLKAGVIYKFYQNYLFKDKDGNEISILNNNLSEINVEIQSPENSIDIYSSDDIKINISAVVGENGSGKSSLVDFNNTISYYLACNHFKTMNSSQQNTFSNIRHLLILAVEYITELGPFLNNEFSVQKDDMFKLKECDLNENIIVISNCLNAFFSQYFIEEKNINFGKFKKLLLRYKYEGNEYHELDCKLSCLEPLQMFIELNNSFLKKIDLLAREYEREVNFNENLQNNFNFQLFYLKGENIFCTQKIKDKITIPDEEFFYTVLLNYSLHSLNSNQMGNWIFNLFHKNDGYQTPLVINPYRKDGIIDINNELDLSVDRLIYNIIDQLNHKQEASILSKYKFSKFLLKRKVKDSDRFPISEIGIDYKTQSNFVDFISDYPNHFHFYNQEKNILDYTVGYLIKKFRKIANTYTLHFYNYDSNSSGDMLENVESLEKWQQEKTRDIINKNKNTHITKKFFQTYNFLINYDFYKERLAFIKSWDLDKEIIVSIEQILEWITVIKNDVLYLKKNTENIDTDDIFLNLFPNIFDVDIEFLFEDKPIKLSSLSSGEQQYIFNINTISYHINNLKSITENKEIDSKLRSYKDVNIILDEIELYYHPQFQKNFIKDVVNSIKGISSLSDLKNFNIILLTHSPFILSDIVSSNILRLKAGMPKLIKESNTFGANIHDLLANDFFLQNGFMGDFAHKYITELVDEINKIDKELSNTDFKYYLRKVEIIDEPFIKYKLIEMLENKKSSSDFDLDYLIEKKQKELDVLKMKKKND</sequence>